<evidence type="ECO:0000313" key="10">
    <source>
        <dbReference type="EMBL" id="SEL91068.1"/>
    </source>
</evidence>
<keyword evidence="11" id="KW-1185">Reference proteome</keyword>
<dbReference type="PANTHER" id="PTHR30489:SF0">
    <property type="entry name" value="LIPOPROTEIN-RELEASING SYSTEM TRANSMEMBRANE PROTEIN LOLE"/>
    <property type="match status" value="1"/>
</dbReference>
<evidence type="ECO:0000256" key="7">
    <source>
        <dbReference type="SAM" id="Phobius"/>
    </source>
</evidence>
<evidence type="ECO:0000256" key="5">
    <source>
        <dbReference type="ARBA" id="ARBA00022989"/>
    </source>
</evidence>
<dbReference type="RefSeq" id="WP_085286173.1">
    <property type="nucleotide sequence ID" value="NZ_FOBI01000032.1"/>
</dbReference>
<evidence type="ECO:0000256" key="3">
    <source>
        <dbReference type="ARBA" id="ARBA00022475"/>
    </source>
</evidence>
<comment type="subcellular location">
    <subcellularLocation>
        <location evidence="1">Cell membrane</location>
        <topology evidence="1">Multi-pass membrane protein</topology>
    </subcellularLocation>
</comment>
<protein>
    <submittedName>
        <fullName evidence="10">ABC-type transport system, involved in lipoprotein release, permease component</fullName>
    </submittedName>
</protein>
<evidence type="ECO:0000256" key="2">
    <source>
        <dbReference type="ARBA" id="ARBA00005236"/>
    </source>
</evidence>
<keyword evidence="4 7" id="KW-0812">Transmembrane</keyword>
<dbReference type="Pfam" id="PF02687">
    <property type="entry name" value="FtsX"/>
    <property type="match status" value="1"/>
</dbReference>
<sequence length="405" mass="45235">MMFIKIGYRNIFRNKRRSLLTSIIIGLGLAAMIITDGFLSGMNENMIKIITNSLVGEGQIHHPKFRDSMKIEDQIQNISKVKEILDSDVDVKAYSQRTISFAMISSPRAMKNVSLYGIEPDKEILVSNINKQIIEGDFVSNENSLVIGDTLQKRLSVRLGDKVVVTVAKAKSGEISQELFRITGIIKAGSKEMDEKSAFIHISRGQRLLGIEDNIHEIAVKFKNISQKQKDHSSLWEKINVTGNLGESWENIVSSFVGMMSLVDQLKGLIAMILIVLVALGIINTLFMALYERMFEFSVLRALGTKGREIILMIVSEAGSLSLVSIIAGIIIALFIAIPLKIWGVDFTGIDLAQVTFKEPIYFVFTYSQFVIFPIATFIFTLIVGFYPAIHASRIKMSEAMKRSL</sequence>
<keyword evidence="10" id="KW-0449">Lipoprotein</keyword>
<proteinExistence type="inferred from homology"/>
<dbReference type="GO" id="GO:0044874">
    <property type="term" value="P:lipoprotein localization to outer membrane"/>
    <property type="evidence" value="ECO:0007669"/>
    <property type="project" value="TreeGrafter"/>
</dbReference>
<feature type="domain" description="MacB-like periplasmic core" evidence="9">
    <location>
        <begin position="18"/>
        <end position="224"/>
    </location>
</feature>
<keyword evidence="5 7" id="KW-1133">Transmembrane helix</keyword>
<keyword evidence="3" id="KW-1003">Cell membrane</keyword>
<dbReference type="InterPro" id="IPR003838">
    <property type="entry name" value="ABC3_permease_C"/>
</dbReference>
<reference evidence="11" key="1">
    <citation type="submission" date="2016-10" db="EMBL/GenBank/DDBJ databases">
        <authorList>
            <person name="Varghese N."/>
            <person name="Submissions S."/>
        </authorList>
    </citation>
    <scope>NUCLEOTIDE SEQUENCE [LARGE SCALE GENOMIC DNA]</scope>
    <source>
        <strain evidence="11">CGMCC 1.9127</strain>
    </source>
</reference>
<dbReference type="Pfam" id="PF12704">
    <property type="entry name" value="MacB_PCD"/>
    <property type="match status" value="1"/>
</dbReference>
<dbReference type="InterPro" id="IPR025857">
    <property type="entry name" value="MacB_PCD"/>
</dbReference>
<evidence type="ECO:0000259" key="8">
    <source>
        <dbReference type="Pfam" id="PF02687"/>
    </source>
</evidence>
<evidence type="ECO:0000313" key="11">
    <source>
        <dbReference type="Proteomes" id="UP000199297"/>
    </source>
</evidence>
<dbReference type="Proteomes" id="UP000199297">
    <property type="component" value="Unassembled WGS sequence"/>
</dbReference>
<keyword evidence="6 7" id="KW-0472">Membrane</keyword>
<evidence type="ECO:0000256" key="6">
    <source>
        <dbReference type="ARBA" id="ARBA00023136"/>
    </source>
</evidence>
<dbReference type="EMBL" id="FOBI01000032">
    <property type="protein sequence ID" value="SEL91068.1"/>
    <property type="molecule type" value="Genomic_DNA"/>
</dbReference>
<accession>A0A1H7U2Z7</accession>
<feature type="transmembrane region" description="Helical" evidence="7">
    <location>
        <begin position="269"/>
        <end position="291"/>
    </location>
</feature>
<evidence type="ECO:0000256" key="4">
    <source>
        <dbReference type="ARBA" id="ARBA00022692"/>
    </source>
</evidence>
<dbReference type="OrthoDB" id="9770036at2"/>
<evidence type="ECO:0000259" key="9">
    <source>
        <dbReference type="Pfam" id="PF12704"/>
    </source>
</evidence>
<dbReference type="GO" id="GO:0098797">
    <property type="term" value="C:plasma membrane protein complex"/>
    <property type="evidence" value="ECO:0007669"/>
    <property type="project" value="TreeGrafter"/>
</dbReference>
<comment type="similarity">
    <text evidence="2">Belongs to the ABC-4 integral membrane protein family. LolC/E subfamily.</text>
</comment>
<organism evidence="10 11">
    <name type="scientific">Colwellia chukchiensis</name>
    <dbReference type="NCBI Taxonomy" id="641665"/>
    <lineage>
        <taxon>Bacteria</taxon>
        <taxon>Pseudomonadati</taxon>
        <taxon>Pseudomonadota</taxon>
        <taxon>Gammaproteobacteria</taxon>
        <taxon>Alteromonadales</taxon>
        <taxon>Colwelliaceae</taxon>
        <taxon>Colwellia</taxon>
    </lineage>
</organism>
<feature type="transmembrane region" description="Helical" evidence="7">
    <location>
        <begin position="360"/>
        <end position="387"/>
    </location>
</feature>
<dbReference type="InterPro" id="IPR051447">
    <property type="entry name" value="Lipoprotein-release_system"/>
</dbReference>
<gene>
    <name evidence="10" type="ORF">SAMN05216262_13214</name>
</gene>
<evidence type="ECO:0000256" key="1">
    <source>
        <dbReference type="ARBA" id="ARBA00004651"/>
    </source>
</evidence>
<feature type="transmembrane region" description="Helical" evidence="7">
    <location>
        <begin position="311"/>
        <end position="340"/>
    </location>
</feature>
<feature type="domain" description="ABC3 transporter permease C-terminal" evidence="8">
    <location>
        <begin position="269"/>
        <end position="395"/>
    </location>
</feature>
<dbReference type="PANTHER" id="PTHR30489">
    <property type="entry name" value="LIPOPROTEIN-RELEASING SYSTEM TRANSMEMBRANE PROTEIN LOLE"/>
    <property type="match status" value="1"/>
</dbReference>
<name>A0A1H7U2Z7_9GAMM</name>
<dbReference type="STRING" id="641665.GCA_002104455_02240"/>
<dbReference type="AlphaFoldDB" id="A0A1H7U2Z7"/>